<feature type="compositionally biased region" description="Polar residues" evidence="2">
    <location>
        <begin position="1250"/>
        <end position="1267"/>
    </location>
</feature>
<accession>A0AAD5Y6W5</accession>
<keyword evidence="4" id="KW-1185">Reference proteome</keyword>
<evidence type="ECO:0000256" key="1">
    <source>
        <dbReference type="SAM" id="Coils"/>
    </source>
</evidence>
<evidence type="ECO:0000313" key="3">
    <source>
        <dbReference type="EMBL" id="KAJ3255631.1"/>
    </source>
</evidence>
<evidence type="ECO:0000313" key="4">
    <source>
        <dbReference type="Proteomes" id="UP001210925"/>
    </source>
</evidence>
<evidence type="ECO:0000256" key="2">
    <source>
        <dbReference type="SAM" id="MobiDB-lite"/>
    </source>
</evidence>
<keyword evidence="1" id="KW-0175">Coiled coil</keyword>
<dbReference type="Proteomes" id="UP001210925">
    <property type="component" value="Unassembled WGS sequence"/>
</dbReference>
<dbReference type="EMBL" id="JADGKB010000063">
    <property type="protein sequence ID" value="KAJ3255631.1"/>
    <property type="molecule type" value="Genomic_DNA"/>
</dbReference>
<name>A0AAD5Y6W5_9FUNG</name>
<gene>
    <name evidence="3" type="ORF">HK103_006156</name>
</gene>
<organism evidence="3 4">
    <name type="scientific">Boothiomyces macroporosus</name>
    <dbReference type="NCBI Taxonomy" id="261099"/>
    <lineage>
        <taxon>Eukaryota</taxon>
        <taxon>Fungi</taxon>
        <taxon>Fungi incertae sedis</taxon>
        <taxon>Chytridiomycota</taxon>
        <taxon>Chytridiomycota incertae sedis</taxon>
        <taxon>Chytridiomycetes</taxon>
        <taxon>Rhizophydiales</taxon>
        <taxon>Terramycetaceae</taxon>
        <taxon>Boothiomyces</taxon>
    </lineage>
</organism>
<protein>
    <submittedName>
        <fullName evidence="3">Uncharacterized protein</fullName>
    </submittedName>
</protein>
<comment type="caution">
    <text evidence="3">The sequence shown here is derived from an EMBL/GenBank/DDBJ whole genome shotgun (WGS) entry which is preliminary data.</text>
</comment>
<feature type="coiled-coil region" evidence="1">
    <location>
        <begin position="1001"/>
        <end position="1029"/>
    </location>
</feature>
<reference evidence="3" key="1">
    <citation type="submission" date="2020-05" db="EMBL/GenBank/DDBJ databases">
        <title>Phylogenomic resolution of chytrid fungi.</title>
        <authorList>
            <person name="Stajich J.E."/>
            <person name="Amses K."/>
            <person name="Simmons R."/>
            <person name="Seto K."/>
            <person name="Myers J."/>
            <person name="Bonds A."/>
            <person name="Quandt C.A."/>
            <person name="Barry K."/>
            <person name="Liu P."/>
            <person name="Grigoriev I."/>
            <person name="Longcore J.E."/>
            <person name="James T.Y."/>
        </authorList>
    </citation>
    <scope>NUCLEOTIDE SEQUENCE</scope>
    <source>
        <strain evidence="3">PLAUS21</strain>
    </source>
</reference>
<feature type="region of interest" description="Disordered" evidence="2">
    <location>
        <begin position="1244"/>
        <end position="1270"/>
    </location>
</feature>
<sequence length="1282" mass="147179">MTCDLNSPIKRHWNIELPIPPIFTKSHCKEINVNTVKKPCTAGNYPQIDYEFLKAKRFELDKLSVVAGKGMGDAGELKYLNDIHSSVSKNDPKYKKKIKNLKSVGRKRDLHPINKPLTLTSNAVAKVRSEDVIYLPQGNDNLIRLAATKRQEHTVDFKLHKKTGLRKEKFSKDFDSLDASPTNEDGDIFDSSSNIQNMGVCEVKDPQFNLKNTLLTAYTPLLEKKVNKLKVIEVNSNAEAILLNYKIPFTEESSKLESDVSKREKRKLLYNHDNDQSPLNADIFIQHSYLSPIEEKKLEISQSESFDELNRLSRLTCVKLIYQEEQDHLSEDKFSKTGVVETSEKSQMQDSNSDKSVRSNLKKYEVIPVEDKDIKNSTFAIMNEQTKERGTLGVNAPTTQFQSFTELDLQPVNIPIKQSTQMNAITEPTQSIVQEPQSISDPPPFEVKPAKLPPVVNHEYDHYFQDSDYLIDKEKFHPKNPIILEERTPKRKDVSRPKIKLRSLEKQARISNKLVGYYHYTPHRFEASASQQKQVQGFCISKDGIKKLENELYDTIENIYAPPPRKAFAHRSRKIVCERKGIDDNNIRKLDNEFEIVTSIRGTTSQNILQSPTRSISMNHVQDITGRPKIEKRIKRDHDGSFESDITCNSSDSFESDASSFDIGLKIMKSSKKPKKKRGDTKTDISEKSLEHTTLQSERFHYIKQRFESFNDVDENLFRTLQARYLNGEMNQHMISALTSLLGEDVNFDDIMSIAPEMRRPINYNVKVGDYADSILLYSMPTPAMAEQVFLPESYQRLVAKAMKLPYKVLVPVGRRKNQKAVNETEEDMEEEHNNPFFKDFETLLERQMNLEADALARLGNLDHDTLARDIARYPWEDLLQLIWNLFVQMRDIFDEIVPDDLVKDLYAQMHDLQLSDEEHILLITQKIQLLDHRPFIYMKAFTGHMKRIVGVCSESIGGPLKLCHGIAHLFGNLLFKAPMPITGDVYIAPKLAIRQIFFWEDEEDEELRRIKEDKQKEEQSRLEKIEAEKLLQEEMARLERLFAAKKVAVQLKLEEQEKVPVSEIENNAKLEVPNTNNVETAADKQNLVHSEQIDENNIIGDTKESFLNVESLNSDFNVIRSKIGPSDNQEGIADSCKELIQSGLKPSLVEASNASNPPKVKKRKNAIVGELLLKKSKEDPETKQDLIDKHNAIVDLFGWNQVGMEDIRQMILEEDLCLNAYENILELILRYWDRIFSSENRQKLDSEPYTESSTNKLDTKQTNTEKQGVIPNTGIVTKSVL</sequence>
<proteinExistence type="predicted"/>